<feature type="domain" description="RING-type" evidence="11">
    <location>
        <begin position="374"/>
        <end position="415"/>
    </location>
</feature>
<evidence type="ECO:0000256" key="10">
    <source>
        <dbReference type="SAM" id="Phobius"/>
    </source>
</evidence>
<dbReference type="EC" id="2.3.2.27" evidence="2"/>
<comment type="catalytic activity">
    <reaction evidence="1">
        <text>S-ubiquitinyl-[E2 ubiquitin-conjugating enzyme]-L-cysteine + [acceptor protein]-L-lysine = [E2 ubiquitin-conjugating enzyme]-L-cysteine + N(6)-ubiquitinyl-[acceptor protein]-L-lysine.</text>
        <dbReference type="EC" id="2.3.2.27"/>
    </reaction>
</comment>
<feature type="transmembrane region" description="Helical" evidence="10">
    <location>
        <begin position="495"/>
        <end position="516"/>
    </location>
</feature>
<evidence type="ECO:0000256" key="4">
    <source>
        <dbReference type="ARBA" id="ARBA00022723"/>
    </source>
</evidence>
<sequence length="558" mass="61920">MDVEPERTSFEELNPTVGDHTNGNGSGVVAVDNGISSLACSLCRRSLEPDTDDPENINICGDCKFLLFEDLGTPFGDSHERRRPRRGRGGWNSSSESIEDLLSQQLPQIVSRMMQNLSSISRNEGQSVDSDAFGGFLARASTRTTPSGSRRWQRVLSDTESDGFDNMGSPYGESDANLRSGRYRIFQSESDAISFSAYGGDSDASVDGNSFLDTEIFAQEDAASNLDSDTDIDPMHAGLNQWESEEEEEEEDADEEDAVESTEARIQFSYFNSSPSDRANWSQRLQSPEFGVNRMMHQRMRQGRLTYNHDISVNLTRDAGNLGDYVTGFEQALQALAETDVTRRGAPPAAASFVHNLARVTINEEHEKHDGLACAICKDALTIGTEVNQLPCSHVYHPFCIMPWLASRNSCPLCRYELPTDDRDYEERKQNTSSIVGIHEIQQQDASEDSSSNVSDGEETDEPHDYSRSVIDLRELVDVDPSMINSAREGSGRGWFFLAAAPIFSLLGIVIVMWLGNSRGRGPTGQCNPPEGTSLHIQVPGPSQPNQRANRRRWWFPF</sequence>
<evidence type="ECO:0000256" key="9">
    <source>
        <dbReference type="SAM" id="MobiDB-lite"/>
    </source>
</evidence>
<keyword evidence="10" id="KW-0472">Membrane</keyword>
<feature type="compositionally biased region" description="Basic and acidic residues" evidence="9">
    <location>
        <begin position="1"/>
        <end position="10"/>
    </location>
</feature>
<evidence type="ECO:0000259" key="11">
    <source>
        <dbReference type="PROSITE" id="PS50089"/>
    </source>
</evidence>
<keyword evidence="6" id="KW-0833">Ubl conjugation pathway</keyword>
<evidence type="ECO:0000256" key="8">
    <source>
        <dbReference type="PROSITE-ProRule" id="PRU00175"/>
    </source>
</evidence>
<feature type="region of interest" description="Disordered" evidence="9">
    <location>
        <begin position="241"/>
        <end position="261"/>
    </location>
</feature>
<feature type="region of interest" description="Disordered" evidence="9">
    <location>
        <begin position="76"/>
        <end position="96"/>
    </location>
</feature>
<evidence type="ECO:0000256" key="6">
    <source>
        <dbReference type="ARBA" id="ARBA00022786"/>
    </source>
</evidence>
<name>A0A9Q0FJE3_9ROSI</name>
<dbReference type="Proteomes" id="UP001141552">
    <property type="component" value="Unassembled WGS sequence"/>
</dbReference>
<dbReference type="GO" id="GO:0005737">
    <property type="term" value="C:cytoplasm"/>
    <property type="evidence" value="ECO:0007669"/>
    <property type="project" value="TreeGrafter"/>
</dbReference>
<gene>
    <name evidence="12" type="ORF">Tsubulata_000079</name>
</gene>
<reference evidence="12" key="1">
    <citation type="submission" date="2022-02" db="EMBL/GenBank/DDBJ databases">
        <authorList>
            <person name="Henning P.M."/>
            <person name="McCubbin A.G."/>
            <person name="Shore J.S."/>
        </authorList>
    </citation>
    <scope>NUCLEOTIDE SEQUENCE</scope>
    <source>
        <strain evidence="12">F60SS</strain>
        <tissue evidence="12">Leaves</tissue>
    </source>
</reference>
<keyword evidence="13" id="KW-1185">Reference proteome</keyword>
<dbReference type="InterPro" id="IPR001841">
    <property type="entry name" value="Znf_RING"/>
</dbReference>
<dbReference type="OrthoDB" id="21204at2759"/>
<dbReference type="SUPFAM" id="SSF57850">
    <property type="entry name" value="RING/U-box"/>
    <property type="match status" value="1"/>
</dbReference>
<comment type="caution">
    <text evidence="12">The sequence shown here is derived from an EMBL/GenBank/DDBJ whole genome shotgun (WGS) entry which is preliminary data.</text>
</comment>
<dbReference type="Pfam" id="PF13639">
    <property type="entry name" value="zf-RING_2"/>
    <property type="match status" value="1"/>
</dbReference>
<feature type="region of interest" description="Disordered" evidence="9">
    <location>
        <begin position="426"/>
        <end position="467"/>
    </location>
</feature>
<keyword evidence="7" id="KW-0862">Zinc</keyword>
<accession>A0A9Q0FJE3</accession>
<dbReference type="PANTHER" id="PTHR15710:SF242">
    <property type="entry name" value="OS06G0633500 PROTEIN"/>
    <property type="match status" value="1"/>
</dbReference>
<feature type="region of interest" description="Disordered" evidence="9">
    <location>
        <begin position="1"/>
        <end position="24"/>
    </location>
</feature>
<evidence type="ECO:0000256" key="3">
    <source>
        <dbReference type="ARBA" id="ARBA00022679"/>
    </source>
</evidence>
<dbReference type="Gene3D" id="3.30.40.10">
    <property type="entry name" value="Zinc/RING finger domain, C3HC4 (zinc finger)"/>
    <property type="match status" value="1"/>
</dbReference>
<organism evidence="12 13">
    <name type="scientific">Turnera subulata</name>
    <dbReference type="NCBI Taxonomy" id="218843"/>
    <lineage>
        <taxon>Eukaryota</taxon>
        <taxon>Viridiplantae</taxon>
        <taxon>Streptophyta</taxon>
        <taxon>Embryophyta</taxon>
        <taxon>Tracheophyta</taxon>
        <taxon>Spermatophyta</taxon>
        <taxon>Magnoliopsida</taxon>
        <taxon>eudicotyledons</taxon>
        <taxon>Gunneridae</taxon>
        <taxon>Pentapetalae</taxon>
        <taxon>rosids</taxon>
        <taxon>fabids</taxon>
        <taxon>Malpighiales</taxon>
        <taxon>Passifloraceae</taxon>
        <taxon>Turnera</taxon>
    </lineage>
</organism>
<dbReference type="GO" id="GO:0016567">
    <property type="term" value="P:protein ubiquitination"/>
    <property type="evidence" value="ECO:0007669"/>
    <property type="project" value="TreeGrafter"/>
</dbReference>
<keyword evidence="3" id="KW-0808">Transferase</keyword>
<dbReference type="SMART" id="SM00184">
    <property type="entry name" value="RING"/>
    <property type="match status" value="1"/>
</dbReference>
<evidence type="ECO:0000313" key="12">
    <source>
        <dbReference type="EMBL" id="KAJ4832523.1"/>
    </source>
</evidence>
<dbReference type="GO" id="GO:0008270">
    <property type="term" value="F:zinc ion binding"/>
    <property type="evidence" value="ECO:0007669"/>
    <property type="project" value="UniProtKB-KW"/>
</dbReference>
<dbReference type="EMBL" id="JAKUCV010005122">
    <property type="protein sequence ID" value="KAJ4832523.1"/>
    <property type="molecule type" value="Genomic_DNA"/>
</dbReference>
<keyword evidence="5 8" id="KW-0863">Zinc-finger</keyword>
<reference evidence="12" key="2">
    <citation type="journal article" date="2023" name="Plants (Basel)">
        <title>Annotation of the Turnera subulata (Passifloraceae) Draft Genome Reveals the S-Locus Evolved after the Divergence of Turneroideae from Passifloroideae in a Stepwise Manner.</title>
        <authorList>
            <person name="Henning P.M."/>
            <person name="Roalson E.H."/>
            <person name="Mir W."/>
            <person name="McCubbin A.G."/>
            <person name="Shore J.S."/>
        </authorList>
    </citation>
    <scope>NUCLEOTIDE SEQUENCE</scope>
    <source>
        <strain evidence="12">F60SS</strain>
    </source>
</reference>
<evidence type="ECO:0000256" key="7">
    <source>
        <dbReference type="ARBA" id="ARBA00022833"/>
    </source>
</evidence>
<evidence type="ECO:0000313" key="13">
    <source>
        <dbReference type="Proteomes" id="UP001141552"/>
    </source>
</evidence>
<dbReference type="AlphaFoldDB" id="A0A9Q0FJE3"/>
<evidence type="ECO:0000256" key="1">
    <source>
        <dbReference type="ARBA" id="ARBA00000900"/>
    </source>
</evidence>
<dbReference type="GO" id="GO:0061630">
    <property type="term" value="F:ubiquitin protein ligase activity"/>
    <property type="evidence" value="ECO:0007669"/>
    <property type="project" value="UniProtKB-EC"/>
</dbReference>
<proteinExistence type="predicted"/>
<dbReference type="InterPro" id="IPR013083">
    <property type="entry name" value="Znf_RING/FYVE/PHD"/>
</dbReference>
<keyword evidence="4" id="KW-0479">Metal-binding</keyword>
<feature type="compositionally biased region" description="Polar residues" evidence="9">
    <location>
        <begin position="431"/>
        <end position="455"/>
    </location>
</feature>
<dbReference type="PROSITE" id="PS50089">
    <property type="entry name" value="ZF_RING_2"/>
    <property type="match status" value="1"/>
</dbReference>
<keyword evidence="10" id="KW-0812">Transmembrane</keyword>
<evidence type="ECO:0000256" key="5">
    <source>
        <dbReference type="ARBA" id="ARBA00022771"/>
    </source>
</evidence>
<feature type="compositionally biased region" description="Acidic residues" evidence="9">
    <location>
        <begin position="243"/>
        <end position="260"/>
    </location>
</feature>
<keyword evidence="10" id="KW-1133">Transmembrane helix</keyword>
<dbReference type="FunFam" id="3.30.40.10:FF:000022">
    <property type="entry name" value="E3 ubiquitin-protein ligase RING1-like"/>
    <property type="match status" value="1"/>
</dbReference>
<dbReference type="PANTHER" id="PTHR15710">
    <property type="entry name" value="E3 UBIQUITIN-PROTEIN LIGASE PRAJA"/>
    <property type="match status" value="1"/>
</dbReference>
<evidence type="ECO:0000256" key="2">
    <source>
        <dbReference type="ARBA" id="ARBA00012483"/>
    </source>
</evidence>
<protein>
    <recommendedName>
        <fullName evidence="2">RING-type E3 ubiquitin transferase</fullName>
        <ecNumber evidence="2">2.3.2.27</ecNumber>
    </recommendedName>
</protein>